<dbReference type="EMBL" id="BGPR01000200">
    <property type="protein sequence ID" value="GBM04204.1"/>
    <property type="molecule type" value="Genomic_DNA"/>
</dbReference>
<keyword evidence="2" id="KW-1185">Reference proteome</keyword>
<evidence type="ECO:0000313" key="1">
    <source>
        <dbReference type="EMBL" id="GBM04204.1"/>
    </source>
</evidence>
<evidence type="ECO:0000313" key="2">
    <source>
        <dbReference type="Proteomes" id="UP000499080"/>
    </source>
</evidence>
<organism evidence="1 2">
    <name type="scientific">Araneus ventricosus</name>
    <name type="common">Orbweaver spider</name>
    <name type="synonym">Epeira ventricosa</name>
    <dbReference type="NCBI Taxonomy" id="182803"/>
    <lineage>
        <taxon>Eukaryota</taxon>
        <taxon>Metazoa</taxon>
        <taxon>Ecdysozoa</taxon>
        <taxon>Arthropoda</taxon>
        <taxon>Chelicerata</taxon>
        <taxon>Arachnida</taxon>
        <taxon>Araneae</taxon>
        <taxon>Araneomorphae</taxon>
        <taxon>Entelegynae</taxon>
        <taxon>Araneoidea</taxon>
        <taxon>Araneidae</taxon>
        <taxon>Araneus</taxon>
    </lineage>
</organism>
<proteinExistence type="predicted"/>
<reference evidence="1 2" key="1">
    <citation type="journal article" date="2019" name="Sci. Rep.">
        <title>Orb-weaving spider Araneus ventricosus genome elucidates the spidroin gene catalogue.</title>
        <authorList>
            <person name="Kono N."/>
            <person name="Nakamura H."/>
            <person name="Ohtoshi R."/>
            <person name="Moran D.A.P."/>
            <person name="Shinohara A."/>
            <person name="Yoshida Y."/>
            <person name="Fujiwara M."/>
            <person name="Mori M."/>
            <person name="Tomita M."/>
            <person name="Arakawa K."/>
        </authorList>
    </citation>
    <scope>NUCLEOTIDE SEQUENCE [LARGE SCALE GENOMIC DNA]</scope>
</reference>
<dbReference type="Proteomes" id="UP000499080">
    <property type="component" value="Unassembled WGS sequence"/>
</dbReference>
<comment type="caution">
    <text evidence="1">The sequence shown here is derived from an EMBL/GenBank/DDBJ whole genome shotgun (WGS) entry which is preliminary data.</text>
</comment>
<gene>
    <name evidence="1" type="ORF">AVEN_41024_1</name>
</gene>
<name>A0A4Y2CJU3_ARAVE</name>
<accession>A0A4Y2CJU3</accession>
<dbReference type="AlphaFoldDB" id="A0A4Y2CJU3"/>
<sequence length="175" mass="20302">MTRTTSELAPPPQTSALHQRLATTYDLACNRPHTRRIFSGIGFRACDPPVPRSRTLPIGHPGGVDCIKIELKRQMKGEMFPFYLAWPNKELRKYAHLILCLSPLSGVKSFKRAGLWILKRSVRCTHHKSIINNFKTFINYKQQENADYQTPESIGKYLKKYYFCVKRLNLTLQYL</sequence>
<protein>
    <submittedName>
        <fullName evidence="1">Uncharacterized protein</fullName>
    </submittedName>
</protein>